<evidence type="ECO:0000313" key="14">
    <source>
        <dbReference type="Proteomes" id="UP001652642"/>
    </source>
</evidence>
<dbReference type="Gene3D" id="1.10.10.60">
    <property type="entry name" value="Homeodomain-like"/>
    <property type="match status" value="1"/>
</dbReference>
<feature type="compositionally biased region" description="Pro residues" evidence="12">
    <location>
        <begin position="61"/>
        <end position="81"/>
    </location>
</feature>
<keyword evidence="4 10" id="KW-0238">DNA-binding</keyword>
<organism evidence="14 15">
    <name type="scientific">Pogona vitticeps</name>
    <name type="common">central bearded dragon</name>
    <dbReference type="NCBI Taxonomy" id="103695"/>
    <lineage>
        <taxon>Eukaryota</taxon>
        <taxon>Metazoa</taxon>
        <taxon>Chordata</taxon>
        <taxon>Craniata</taxon>
        <taxon>Vertebrata</taxon>
        <taxon>Euteleostomi</taxon>
        <taxon>Lepidosauria</taxon>
        <taxon>Squamata</taxon>
        <taxon>Bifurcata</taxon>
        <taxon>Unidentata</taxon>
        <taxon>Episquamata</taxon>
        <taxon>Toxicofera</taxon>
        <taxon>Iguania</taxon>
        <taxon>Acrodonta</taxon>
        <taxon>Agamidae</taxon>
        <taxon>Amphibolurinae</taxon>
        <taxon>Pogona</taxon>
    </lineage>
</organism>
<evidence type="ECO:0000256" key="4">
    <source>
        <dbReference type="ARBA" id="ARBA00023125"/>
    </source>
</evidence>
<name>A0ABM5FPA3_9SAUR</name>
<reference evidence="14" key="1">
    <citation type="submission" date="2025-05" db="UniProtKB">
        <authorList>
            <consortium name="RefSeq"/>
        </authorList>
    </citation>
    <scope>NUCLEOTIDE SEQUENCE [LARGE SCALE GENOMIC DNA]</scope>
</reference>
<dbReference type="PANTHER" id="PTHR45946:SF1">
    <property type="entry name" value="HOMEOBOX PROTEIN HOX-D1"/>
    <property type="match status" value="1"/>
</dbReference>
<sequence>MSDPPGPAFQRACGAGARGHWAGILSGGPQGPEERQARPGWADGVPACQVGRDLQRAAPAHPAPPPPGPSLPPPPPPPLPRYPFAGTSPPRGRAGVPFPPSDRPVRNSFGPFPSSPGEPAFHAAVSSSSSSSCCCPASATHPTGFPGQPFGARRGDQQPSSAGQAELLLAPLDGAGGEPRPLPPELWAPRETFEWMKVRRPPPRRAVKSHGAVSTSPRTNFTTRQLTELEKEFHFNKYLSRARRVEVASALHLNEVQVKIWFQNRRMKQKKREREGSLWSPGTGCNQLGSSPSEKSDLASTPLSPGRNVGATLTL</sequence>
<keyword evidence="5 10" id="KW-0371">Homeobox</keyword>
<keyword evidence="14" id="KW-1185">Reference proteome</keyword>
<evidence type="ECO:0000256" key="5">
    <source>
        <dbReference type="ARBA" id="ARBA00023155"/>
    </source>
</evidence>
<dbReference type="Pfam" id="PF00046">
    <property type="entry name" value="Homeodomain"/>
    <property type="match status" value="1"/>
</dbReference>
<dbReference type="InterPro" id="IPR020479">
    <property type="entry name" value="HD_metazoa"/>
</dbReference>
<evidence type="ECO:0000256" key="3">
    <source>
        <dbReference type="ARBA" id="ARBA00023015"/>
    </source>
</evidence>
<evidence type="ECO:0000256" key="12">
    <source>
        <dbReference type="SAM" id="MobiDB-lite"/>
    </source>
</evidence>
<dbReference type="InterPro" id="IPR017970">
    <property type="entry name" value="Homeobox_CS"/>
</dbReference>
<reference evidence="15" key="2">
    <citation type="submission" date="2025-08" db="UniProtKB">
        <authorList>
            <consortium name="RefSeq"/>
        </authorList>
    </citation>
    <scope>IDENTIFICATION</scope>
</reference>
<evidence type="ECO:0000256" key="8">
    <source>
        <dbReference type="ARBA" id="ARBA00029448"/>
    </source>
</evidence>
<comment type="similarity">
    <text evidence="8">Belongs to the Antp homeobox family. Labial subfamily.</text>
</comment>
<feature type="compositionally biased region" description="Polar residues" evidence="12">
    <location>
        <begin position="283"/>
        <end position="303"/>
    </location>
</feature>
<evidence type="ECO:0000256" key="11">
    <source>
        <dbReference type="RuleBase" id="RU000682"/>
    </source>
</evidence>
<dbReference type="InterPro" id="IPR001356">
    <property type="entry name" value="HD"/>
</dbReference>
<evidence type="ECO:0000256" key="10">
    <source>
        <dbReference type="PROSITE-ProRule" id="PRU00108"/>
    </source>
</evidence>
<proteinExistence type="inferred from homology"/>
<dbReference type="Proteomes" id="UP001652642">
    <property type="component" value="Chromosome 2"/>
</dbReference>
<dbReference type="GeneID" id="140704676"/>
<keyword evidence="2" id="KW-0217">Developmental protein</keyword>
<comment type="subcellular location">
    <subcellularLocation>
        <location evidence="1 10 11">Nucleus</location>
    </subcellularLocation>
</comment>
<protein>
    <recommendedName>
        <fullName evidence="9">Homeobox protein Hox-D1</fullName>
    </recommendedName>
</protein>
<feature type="compositionally biased region" description="Low complexity" evidence="12">
    <location>
        <begin position="108"/>
        <end position="131"/>
    </location>
</feature>
<feature type="region of interest" description="Disordered" evidence="12">
    <location>
        <begin position="272"/>
        <end position="315"/>
    </location>
</feature>
<feature type="DNA-binding region" description="Homeobox" evidence="10">
    <location>
        <begin position="214"/>
        <end position="273"/>
    </location>
</feature>
<accession>A0ABM5FPA3</accession>
<dbReference type="RefSeq" id="XP_072847227.1">
    <property type="nucleotide sequence ID" value="XM_072991126.1"/>
</dbReference>
<dbReference type="InterPro" id="IPR046327">
    <property type="entry name" value="HXA1/B1/D1"/>
</dbReference>
<dbReference type="PROSITE" id="PS50071">
    <property type="entry name" value="HOMEOBOX_2"/>
    <property type="match status" value="1"/>
</dbReference>
<dbReference type="SMART" id="SM00389">
    <property type="entry name" value="HOX"/>
    <property type="match status" value="1"/>
</dbReference>
<dbReference type="PRINTS" id="PR00024">
    <property type="entry name" value="HOMEOBOX"/>
</dbReference>
<feature type="region of interest" description="Disordered" evidence="12">
    <location>
        <begin position="1"/>
        <end position="139"/>
    </location>
</feature>
<evidence type="ECO:0000313" key="15">
    <source>
        <dbReference type="RefSeq" id="XP_072847227.1"/>
    </source>
</evidence>
<evidence type="ECO:0000256" key="9">
    <source>
        <dbReference type="ARBA" id="ARBA00040128"/>
    </source>
</evidence>
<dbReference type="SUPFAM" id="SSF46689">
    <property type="entry name" value="Homeodomain-like"/>
    <property type="match status" value="1"/>
</dbReference>
<evidence type="ECO:0000256" key="1">
    <source>
        <dbReference type="ARBA" id="ARBA00004123"/>
    </source>
</evidence>
<keyword evidence="6" id="KW-0804">Transcription</keyword>
<dbReference type="PANTHER" id="PTHR45946">
    <property type="entry name" value="HOMEOBOX PROTEIN ROUGH-RELATED"/>
    <property type="match status" value="1"/>
</dbReference>
<evidence type="ECO:0000259" key="13">
    <source>
        <dbReference type="PROSITE" id="PS50071"/>
    </source>
</evidence>
<evidence type="ECO:0000256" key="7">
    <source>
        <dbReference type="ARBA" id="ARBA00023242"/>
    </source>
</evidence>
<feature type="domain" description="Homeobox" evidence="13">
    <location>
        <begin position="212"/>
        <end position="272"/>
    </location>
</feature>
<gene>
    <name evidence="15" type="primary">LOC140704676</name>
</gene>
<keyword evidence="7 10" id="KW-0539">Nucleus</keyword>
<keyword evidence="3" id="KW-0805">Transcription regulation</keyword>
<dbReference type="PROSITE" id="PS00027">
    <property type="entry name" value="HOMEOBOX_1"/>
    <property type="match status" value="1"/>
</dbReference>
<evidence type="ECO:0000256" key="6">
    <source>
        <dbReference type="ARBA" id="ARBA00023163"/>
    </source>
</evidence>
<dbReference type="CDD" id="cd00086">
    <property type="entry name" value="homeodomain"/>
    <property type="match status" value="1"/>
</dbReference>
<dbReference type="InterPro" id="IPR009057">
    <property type="entry name" value="Homeodomain-like_sf"/>
</dbReference>
<evidence type="ECO:0000256" key="2">
    <source>
        <dbReference type="ARBA" id="ARBA00022473"/>
    </source>
</evidence>